<evidence type="ECO:0000256" key="16">
    <source>
        <dbReference type="SAM" id="SignalP"/>
    </source>
</evidence>
<dbReference type="AlphaFoldDB" id="A0AAV9CIP5"/>
<comment type="caution">
    <text evidence="18">The sequence shown here is derived from an EMBL/GenBank/DDBJ whole genome shotgun (WGS) entry which is preliminary data.</text>
</comment>
<dbReference type="Gene3D" id="3.30.40.10">
    <property type="entry name" value="Zinc/RING finger domain, C3HC4 (zinc finger)"/>
    <property type="match status" value="1"/>
</dbReference>
<dbReference type="GO" id="GO:0016020">
    <property type="term" value="C:membrane"/>
    <property type="evidence" value="ECO:0007669"/>
    <property type="project" value="UniProtKB-SubCell"/>
</dbReference>
<dbReference type="Proteomes" id="UP001180020">
    <property type="component" value="Unassembled WGS sequence"/>
</dbReference>
<evidence type="ECO:0000256" key="12">
    <source>
        <dbReference type="ARBA" id="ARBA00023136"/>
    </source>
</evidence>
<protein>
    <recommendedName>
        <fullName evidence="4">RING-type E3 ubiquitin transferase</fullName>
        <ecNumber evidence="4">2.3.2.27</ecNumber>
    </recommendedName>
</protein>
<dbReference type="GO" id="GO:0061630">
    <property type="term" value="F:ubiquitin protein ligase activity"/>
    <property type="evidence" value="ECO:0007669"/>
    <property type="project" value="UniProtKB-EC"/>
</dbReference>
<evidence type="ECO:0000256" key="10">
    <source>
        <dbReference type="ARBA" id="ARBA00022833"/>
    </source>
</evidence>
<dbReference type="PANTHER" id="PTHR14155:SF583">
    <property type="entry name" value="RING-TYPE DOMAIN-CONTAINING PROTEIN"/>
    <property type="match status" value="1"/>
</dbReference>
<keyword evidence="16" id="KW-0732">Signal</keyword>
<feature type="domain" description="RING-type" evidence="17">
    <location>
        <begin position="122"/>
        <end position="164"/>
    </location>
</feature>
<evidence type="ECO:0000256" key="14">
    <source>
        <dbReference type="PROSITE-ProRule" id="PRU00175"/>
    </source>
</evidence>
<accession>A0AAV9CIP5</accession>
<keyword evidence="12 15" id="KW-0472">Membrane</keyword>
<evidence type="ECO:0000256" key="7">
    <source>
        <dbReference type="ARBA" id="ARBA00022723"/>
    </source>
</evidence>
<sequence>MNHNRPIIFLLLLLHPWTATAQQSPTSPTNNSNIDPYANSDFNQSIVIVLVLIGSSFFIVIFYTIIRQFAGDRNGDAVNRGTGGFRSQRINRGIEASALEAFPTFLYSDVKGLKLGNDTLVCAICINEFEDDKTLRLLPKCDHVFHTDCIDTWLATHTTCPVCRSNLVPDPPRIIPPAAVEESADHVAVRIEEEVVDPTPSSSLLLPLKRNWSGSTRRFPRSHSTGHSVVAPGENCVRFTLRLPEHVRREIFVGGRFHQSKSLLSSPTERAPAVGAAAAEEVVRRGATAVEVVG</sequence>
<gene>
    <name evidence="18" type="primary">ATL6</name>
    <name evidence="18" type="ORF">QJS10_CPB19g01563</name>
</gene>
<reference evidence="18" key="2">
    <citation type="submission" date="2023-06" db="EMBL/GenBank/DDBJ databases">
        <authorList>
            <person name="Ma L."/>
            <person name="Liu K.-W."/>
            <person name="Li Z."/>
            <person name="Hsiao Y.-Y."/>
            <person name="Qi Y."/>
            <person name="Fu T."/>
            <person name="Tang G."/>
            <person name="Zhang D."/>
            <person name="Sun W.-H."/>
            <person name="Liu D.-K."/>
            <person name="Li Y."/>
            <person name="Chen G.-Z."/>
            <person name="Liu X.-D."/>
            <person name="Liao X.-Y."/>
            <person name="Jiang Y.-T."/>
            <person name="Yu X."/>
            <person name="Hao Y."/>
            <person name="Huang J."/>
            <person name="Zhao X.-W."/>
            <person name="Ke S."/>
            <person name="Chen Y.-Y."/>
            <person name="Wu W.-L."/>
            <person name="Hsu J.-L."/>
            <person name="Lin Y.-F."/>
            <person name="Huang M.-D."/>
            <person name="Li C.-Y."/>
            <person name="Huang L."/>
            <person name="Wang Z.-W."/>
            <person name="Zhao X."/>
            <person name="Zhong W.-Y."/>
            <person name="Peng D.-H."/>
            <person name="Ahmad S."/>
            <person name="Lan S."/>
            <person name="Zhang J.-S."/>
            <person name="Tsai W.-C."/>
            <person name="Van De Peer Y."/>
            <person name="Liu Z.-J."/>
        </authorList>
    </citation>
    <scope>NUCLEOTIDE SEQUENCE</scope>
    <source>
        <strain evidence="18">CP</strain>
        <tissue evidence="18">Leaves</tissue>
    </source>
</reference>
<dbReference type="InterPro" id="IPR053238">
    <property type="entry name" value="RING-H2_zinc_finger"/>
</dbReference>
<keyword evidence="19" id="KW-1185">Reference proteome</keyword>
<evidence type="ECO:0000256" key="13">
    <source>
        <dbReference type="ARBA" id="ARBA00024209"/>
    </source>
</evidence>
<dbReference type="SUPFAM" id="SSF57850">
    <property type="entry name" value="RING/U-box"/>
    <property type="match status" value="1"/>
</dbReference>
<organism evidence="18 19">
    <name type="scientific">Acorus calamus</name>
    <name type="common">Sweet flag</name>
    <dbReference type="NCBI Taxonomy" id="4465"/>
    <lineage>
        <taxon>Eukaryota</taxon>
        <taxon>Viridiplantae</taxon>
        <taxon>Streptophyta</taxon>
        <taxon>Embryophyta</taxon>
        <taxon>Tracheophyta</taxon>
        <taxon>Spermatophyta</taxon>
        <taxon>Magnoliopsida</taxon>
        <taxon>Liliopsida</taxon>
        <taxon>Acoraceae</taxon>
        <taxon>Acorus</taxon>
    </lineage>
</organism>
<evidence type="ECO:0000313" key="18">
    <source>
        <dbReference type="EMBL" id="KAK1288530.1"/>
    </source>
</evidence>
<feature type="chain" id="PRO_5043653516" description="RING-type E3 ubiquitin transferase" evidence="16">
    <location>
        <begin position="22"/>
        <end position="294"/>
    </location>
</feature>
<dbReference type="CDD" id="cd16461">
    <property type="entry name" value="RING-H2_EL5-like"/>
    <property type="match status" value="1"/>
</dbReference>
<reference evidence="18" key="1">
    <citation type="journal article" date="2023" name="Nat. Commun.">
        <title>Diploid and tetraploid genomes of Acorus and the evolution of monocots.</title>
        <authorList>
            <person name="Ma L."/>
            <person name="Liu K.W."/>
            <person name="Li Z."/>
            <person name="Hsiao Y.Y."/>
            <person name="Qi Y."/>
            <person name="Fu T."/>
            <person name="Tang G.D."/>
            <person name="Zhang D."/>
            <person name="Sun W.H."/>
            <person name="Liu D.K."/>
            <person name="Li Y."/>
            <person name="Chen G.Z."/>
            <person name="Liu X.D."/>
            <person name="Liao X.Y."/>
            <person name="Jiang Y.T."/>
            <person name="Yu X."/>
            <person name="Hao Y."/>
            <person name="Huang J."/>
            <person name="Zhao X.W."/>
            <person name="Ke S."/>
            <person name="Chen Y.Y."/>
            <person name="Wu W.L."/>
            <person name="Hsu J.L."/>
            <person name="Lin Y.F."/>
            <person name="Huang M.D."/>
            <person name="Li C.Y."/>
            <person name="Huang L."/>
            <person name="Wang Z.W."/>
            <person name="Zhao X."/>
            <person name="Zhong W.Y."/>
            <person name="Peng D.H."/>
            <person name="Ahmad S."/>
            <person name="Lan S."/>
            <person name="Zhang J.S."/>
            <person name="Tsai W.C."/>
            <person name="Van de Peer Y."/>
            <person name="Liu Z.J."/>
        </authorList>
    </citation>
    <scope>NUCLEOTIDE SEQUENCE</scope>
    <source>
        <strain evidence="18">CP</strain>
    </source>
</reference>
<evidence type="ECO:0000256" key="9">
    <source>
        <dbReference type="ARBA" id="ARBA00022786"/>
    </source>
</evidence>
<dbReference type="Pfam" id="PF13639">
    <property type="entry name" value="zf-RING_2"/>
    <property type="match status" value="1"/>
</dbReference>
<evidence type="ECO:0000256" key="15">
    <source>
        <dbReference type="SAM" id="Phobius"/>
    </source>
</evidence>
<dbReference type="SMART" id="SM00184">
    <property type="entry name" value="RING"/>
    <property type="match status" value="1"/>
</dbReference>
<keyword evidence="8 14" id="KW-0863">Zinc-finger</keyword>
<comment type="similarity">
    <text evidence="13">Belongs to the RING-type zinc finger family. ATL subfamily.</text>
</comment>
<dbReference type="EC" id="2.3.2.27" evidence="4"/>
<dbReference type="InterPro" id="IPR013083">
    <property type="entry name" value="Znf_RING/FYVE/PHD"/>
</dbReference>
<evidence type="ECO:0000256" key="1">
    <source>
        <dbReference type="ARBA" id="ARBA00000900"/>
    </source>
</evidence>
<dbReference type="InterPro" id="IPR001841">
    <property type="entry name" value="Znf_RING"/>
</dbReference>
<keyword evidence="10" id="KW-0862">Zinc</keyword>
<dbReference type="PROSITE" id="PS50089">
    <property type="entry name" value="ZF_RING_2"/>
    <property type="match status" value="1"/>
</dbReference>
<evidence type="ECO:0000256" key="8">
    <source>
        <dbReference type="ARBA" id="ARBA00022771"/>
    </source>
</evidence>
<dbReference type="FunFam" id="3.30.40.10:FF:000187">
    <property type="entry name" value="E3 ubiquitin-protein ligase ATL6"/>
    <property type="match status" value="1"/>
</dbReference>
<evidence type="ECO:0000256" key="11">
    <source>
        <dbReference type="ARBA" id="ARBA00022989"/>
    </source>
</evidence>
<comment type="catalytic activity">
    <reaction evidence="1">
        <text>S-ubiquitinyl-[E2 ubiquitin-conjugating enzyme]-L-cysteine + [acceptor protein]-L-lysine = [E2 ubiquitin-conjugating enzyme]-L-cysteine + N(6)-ubiquitinyl-[acceptor protein]-L-lysine.</text>
        <dbReference type="EC" id="2.3.2.27"/>
    </reaction>
</comment>
<proteinExistence type="inferred from homology"/>
<evidence type="ECO:0000313" key="19">
    <source>
        <dbReference type="Proteomes" id="UP001180020"/>
    </source>
</evidence>
<comment type="subcellular location">
    <subcellularLocation>
        <location evidence="2">Membrane</location>
        <topology evidence="2">Single-pass membrane protein</topology>
    </subcellularLocation>
</comment>
<evidence type="ECO:0000256" key="3">
    <source>
        <dbReference type="ARBA" id="ARBA00004906"/>
    </source>
</evidence>
<comment type="pathway">
    <text evidence="3">Protein modification; protein ubiquitination.</text>
</comment>
<evidence type="ECO:0000259" key="17">
    <source>
        <dbReference type="PROSITE" id="PS50089"/>
    </source>
</evidence>
<dbReference type="EMBL" id="JAUJYO010000019">
    <property type="protein sequence ID" value="KAK1288530.1"/>
    <property type="molecule type" value="Genomic_DNA"/>
</dbReference>
<keyword evidence="11 15" id="KW-1133">Transmembrane helix</keyword>
<dbReference type="PANTHER" id="PTHR14155">
    <property type="entry name" value="RING FINGER DOMAIN-CONTAINING"/>
    <property type="match status" value="1"/>
</dbReference>
<evidence type="ECO:0000256" key="4">
    <source>
        <dbReference type="ARBA" id="ARBA00012483"/>
    </source>
</evidence>
<keyword evidence="5" id="KW-0808">Transferase</keyword>
<evidence type="ECO:0000256" key="2">
    <source>
        <dbReference type="ARBA" id="ARBA00004167"/>
    </source>
</evidence>
<keyword evidence="9" id="KW-0833">Ubl conjugation pathway</keyword>
<keyword evidence="7" id="KW-0479">Metal-binding</keyword>
<keyword evidence="6 15" id="KW-0812">Transmembrane</keyword>
<evidence type="ECO:0000256" key="5">
    <source>
        <dbReference type="ARBA" id="ARBA00022679"/>
    </source>
</evidence>
<dbReference type="GO" id="GO:0008270">
    <property type="term" value="F:zinc ion binding"/>
    <property type="evidence" value="ECO:0007669"/>
    <property type="project" value="UniProtKB-KW"/>
</dbReference>
<feature type="signal peptide" evidence="16">
    <location>
        <begin position="1"/>
        <end position="21"/>
    </location>
</feature>
<feature type="transmembrane region" description="Helical" evidence="15">
    <location>
        <begin position="45"/>
        <end position="66"/>
    </location>
</feature>
<name>A0AAV9CIP5_ACOCL</name>
<evidence type="ECO:0000256" key="6">
    <source>
        <dbReference type="ARBA" id="ARBA00022692"/>
    </source>
</evidence>